<protein>
    <submittedName>
        <fullName evidence="1">Proline dehydrogenase</fullName>
    </submittedName>
</protein>
<dbReference type="RefSeq" id="WP_036106400.1">
    <property type="nucleotide sequence ID" value="NZ_JAJA02000001.1"/>
</dbReference>
<sequence>MSPTPTRSSDQLASIAQAAPWVIAQRLMETAQGGYPPSAQTQREWSRMVSEKSAAAVQGWWAMAGAAWMAPWSLSAWSAWMPGATPWQQWSGMFATGDRILAEGLKPVARTVKANRNRLARRKPR</sequence>
<accession>A0A120AHM7</accession>
<proteinExistence type="predicted"/>
<organism evidence="1 2">
    <name type="scientific">Lysobacter capsici AZ78</name>
    <dbReference type="NCBI Taxonomy" id="1444315"/>
    <lineage>
        <taxon>Bacteria</taxon>
        <taxon>Pseudomonadati</taxon>
        <taxon>Pseudomonadota</taxon>
        <taxon>Gammaproteobacteria</taxon>
        <taxon>Lysobacterales</taxon>
        <taxon>Lysobacteraceae</taxon>
        <taxon>Lysobacter</taxon>
    </lineage>
</organism>
<dbReference type="AlphaFoldDB" id="A0A120AHM7"/>
<dbReference type="GeneID" id="97905263"/>
<evidence type="ECO:0000313" key="2">
    <source>
        <dbReference type="Proteomes" id="UP000023435"/>
    </source>
</evidence>
<evidence type="ECO:0000313" key="1">
    <source>
        <dbReference type="EMBL" id="KWS06378.1"/>
    </source>
</evidence>
<comment type="caution">
    <text evidence="1">The sequence shown here is derived from an EMBL/GenBank/DDBJ whole genome shotgun (WGS) entry which is preliminary data.</text>
</comment>
<dbReference type="EMBL" id="JAJA02000001">
    <property type="protein sequence ID" value="KWS06378.1"/>
    <property type="molecule type" value="Genomic_DNA"/>
</dbReference>
<name>A0A120AHM7_9GAMM</name>
<dbReference type="OrthoDB" id="6025962at2"/>
<dbReference type="Proteomes" id="UP000023435">
    <property type="component" value="Unassembled WGS sequence"/>
</dbReference>
<reference evidence="1 2" key="1">
    <citation type="journal article" date="2014" name="Genome Announc.">
        <title>Draft Genome Sequence of Lysobacter capsici AZ78, a Bacterium Antagonistic to Plant-Pathogenic Oomycetes.</title>
        <authorList>
            <person name="Puopolo G."/>
            <person name="Sonego P."/>
            <person name="Engelen K."/>
            <person name="Pertot I."/>
        </authorList>
    </citation>
    <scope>NUCLEOTIDE SEQUENCE [LARGE SCALE GENOMIC DNA]</scope>
    <source>
        <strain evidence="1 2">AZ78</strain>
    </source>
</reference>
<keyword evidence="2" id="KW-1185">Reference proteome</keyword>
<gene>
    <name evidence="1" type="ORF">AZ78_3934</name>
</gene>